<reference evidence="4" key="1">
    <citation type="submission" date="2018-05" db="EMBL/GenBank/DDBJ databases">
        <authorList>
            <person name="Lanie J.A."/>
            <person name="Ng W.-L."/>
            <person name="Kazmierczak K.M."/>
            <person name="Andrzejewski T.M."/>
            <person name="Davidsen T.M."/>
            <person name="Wayne K.J."/>
            <person name="Tettelin H."/>
            <person name="Glass J.I."/>
            <person name="Rusch D."/>
            <person name="Podicherti R."/>
            <person name="Tsui H.-C.T."/>
            <person name="Winkler M.E."/>
        </authorList>
    </citation>
    <scope>NUCLEOTIDE SEQUENCE</scope>
</reference>
<feature type="non-terminal residue" evidence="4">
    <location>
        <position position="137"/>
    </location>
</feature>
<evidence type="ECO:0000256" key="2">
    <source>
        <dbReference type="ARBA" id="ARBA00022884"/>
    </source>
</evidence>
<sequence>MKVPVSWLSEYVDIDIGLDDLAHRLTMAGNEVGSIERTGWIENVVVGFVKNVRQHPDADRLRLVTVDHGNGESEVVCGAPNVAEGQKIAYASIGAVLHDAYSNEPGKTKKLKRSKIRGVASEGMVCSVRELGIGDDH</sequence>
<feature type="domain" description="TRNA-binding" evidence="3">
    <location>
        <begin position="38"/>
        <end position="137"/>
    </location>
</feature>
<dbReference type="Gene3D" id="2.40.50.140">
    <property type="entry name" value="Nucleic acid-binding proteins"/>
    <property type="match status" value="1"/>
</dbReference>
<dbReference type="Pfam" id="PF01588">
    <property type="entry name" value="tRNA_bind"/>
    <property type="match status" value="1"/>
</dbReference>
<protein>
    <recommendedName>
        <fullName evidence="3">tRNA-binding domain-containing protein</fullName>
    </recommendedName>
</protein>
<evidence type="ECO:0000259" key="3">
    <source>
        <dbReference type="PROSITE" id="PS50886"/>
    </source>
</evidence>
<dbReference type="CDD" id="cd02796">
    <property type="entry name" value="tRNA_bind_bactPheRS"/>
    <property type="match status" value="1"/>
</dbReference>
<gene>
    <name evidence="4" type="ORF">METZ01_LOCUS175752</name>
</gene>
<dbReference type="AlphaFoldDB" id="A0A382C9V2"/>
<evidence type="ECO:0000313" key="4">
    <source>
        <dbReference type="EMBL" id="SVB22898.1"/>
    </source>
</evidence>
<keyword evidence="2" id="KW-0694">RNA-binding</keyword>
<accession>A0A382C9V2</accession>
<evidence type="ECO:0000256" key="1">
    <source>
        <dbReference type="ARBA" id="ARBA00022555"/>
    </source>
</evidence>
<dbReference type="SUPFAM" id="SSF50249">
    <property type="entry name" value="Nucleic acid-binding proteins"/>
    <property type="match status" value="1"/>
</dbReference>
<dbReference type="InterPro" id="IPR012340">
    <property type="entry name" value="NA-bd_OB-fold"/>
</dbReference>
<dbReference type="SUPFAM" id="SSF46955">
    <property type="entry name" value="Putative DNA-binding domain"/>
    <property type="match status" value="1"/>
</dbReference>
<name>A0A382C9V2_9ZZZZ</name>
<dbReference type="InterPro" id="IPR002547">
    <property type="entry name" value="tRNA-bd_dom"/>
</dbReference>
<dbReference type="InterPro" id="IPR009061">
    <property type="entry name" value="DNA-bd_dom_put_sf"/>
</dbReference>
<dbReference type="EMBL" id="UINC01033504">
    <property type="protein sequence ID" value="SVB22898.1"/>
    <property type="molecule type" value="Genomic_DNA"/>
</dbReference>
<keyword evidence="1" id="KW-0820">tRNA-binding</keyword>
<dbReference type="InterPro" id="IPR033714">
    <property type="entry name" value="tRNA_bind_bactPheRS"/>
</dbReference>
<proteinExistence type="predicted"/>
<dbReference type="PROSITE" id="PS50886">
    <property type="entry name" value="TRBD"/>
    <property type="match status" value="1"/>
</dbReference>
<dbReference type="GO" id="GO:0000049">
    <property type="term" value="F:tRNA binding"/>
    <property type="evidence" value="ECO:0007669"/>
    <property type="project" value="UniProtKB-KW"/>
</dbReference>
<organism evidence="4">
    <name type="scientific">marine metagenome</name>
    <dbReference type="NCBI Taxonomy" id="408172"/>
    <lineage>
        <taxon>unclassified sequences</taxon>
        <taxon>metagenomes</taxon>
        <taxon>ecological metagenomes</taxon>
    </lineage>
</organism>